<gene>
    <name evidence="7" type="ORF">SDC9_88477</name>
</gene>
<evidence type="ECO:0008006" key="8">
    <source>
        <dbReference type="Google" id="ProtNLM"/>
    </source>
</evidence>
<evidence type="ECO:0000256" key="4">
    <source>
        <dbReference type="ARBA" id="ARBA00022989"/>
    </source>
</evidence>
<evidence type="ECO:0000313" key="7">
    <source>
        <dbReference type="EMBL" id="MPM41817.1"/>
    </source>
</evidence>
<comment type="caution">
    <text evidence="7">The sequence shown here is derived from an EMBL/GenBank/DDBJ whole genome shotgun (WGS) entry which is preliminary data.</text>
</comment>
<keyword evidence="2" id="KW-1003">Cell membrane</keyword>
<dbReference type="InterPro" id="IPR032808">
    <property type="entry name" value="DoxX"/>
</dbReference>
<dbReference type="PANTHER" id="PTHR33452">
    <property type="entry name" value="OXIDOREDUCTASE CATD-RELATED"/>
    <property type="match status" value="1"/>
</dbReference>
<reference evidence="7" key="1">
    <citation type="submission" date="2019-08" db="EMBL/GenBank/DDBJ databases">
        <authorList>
            <person name="Kucharzyk K."/>
            <person name="Murdoch R.W."/>
            <person name="Higgins S."/>
            <person name="Loffler F."/>
        </authorList>
    </citation>
    <scope>NUCLEOTIDE SEQUENCE</scope>
</reference>
<dbReference type="GO" id="GO:0005886">
    <property type="term" value="C:plasma membrane"/>
    <property type="evidence" value="ECO:0007669"/>
    <property type="project" value="UniProtKB-SubCell"/>
</dbReference>
<feature type="transmembrane region" description="Helical" evidence="6">
    <location>
        <begin position="59"/>
        <end position="80"/>
    </location>
</feature>
<feature type="transmembrane region" description="Helical" evidence="6">
    <location>
        <begin position="111"/>
        <end position="131"/>
    </location>
</feature>
<accession>A0A644ZM67</accession>
<evidence type="ECO:0000256" key="6">
    <source>
        <dbReference type="SAM" id="Phobius"/>
    </source>
</evidence>
<organism evidence="7">
    <name type="scientific">bioreactor metagenome</name>
    <dbReference type="NCBI Taxonomy" id="1076179"/>
    <lineage>
        <taxon>unclassified sequences</taxon>
        <taxon>metagenomes</taxon>
        <taxon>ecological metagenomes</taxon>
    </lineage>
</organism>
<proteinExistence type="predicted"/>
<dbReference type="PANTHER" id="PTHR33452:SF1">
    <property type="entry name" value="INNER MEMBRANE PROTEIN YPHA-RELATED"/>
    <property type="match status" value="1"/>
</dbReference>
<feature type="transmembrane region" description="Helical" evidence="6">
    <location>
        <begin position="21"/>
        <end position="39"/>
    </location>
</feature>
<keyword evidence="5 6" id="KW-0472">Membrane</keyword>
<evidence type="ECO:0000256" key="5">
    <source>
        <dbReference type="ARBA" id="ARBA00023136"/>
    </source>
</evidence>
<evidence type="ECO:0000256" key="1">
    <source>
        <dbReference type="ARBA" id="ARBA00004651"/>
    </source>
</evidence>
<comment type="subcellular location">
    <subcellularLocation>
        <location evidence="1">Cell membrane</location>
        <topology evidence="1">Multi-pass membrane protein</topology>
    </subcellularLocation>
</comment>
<dbReference type="InterPro" id="IPR051907">
    <property type="entry name" value="DoxX-like_oxidoreductase"/>
</dbReference>
<evidence type="ECO:0000256" key="3">
    <source>
        <dbReference type="ARBA" id="ARBA00022692"/>
    </source>
</evidence>
<dbReference type="EMBL" id="VSSQ01009502">
    <property type="protein sequence ID" value="MPM41817.1"/>
    <property type="molecule type" value="Genomic_DNA"/>
</dbReference>
<keyword evidence="3 6" id="KW-0812">Transmembrane</keyword>
<keyword evidence="4 6" id="KW-1133">Transmembrane helix</keyword>
<name>A0A644ZM67_9ZZZZ</name>
<dbReference type="AlphaFoldDB" id="A0A644ZM67"/>
<feature type="transmembrane region" description="Helical" evidence="6">
    <location>
        <begin position="85"/>
        <end position="105"/>
    </location>
</feature>
<evidence type="ECO:0000256" key="2">
    <source>
        <dbReference type="ARBA" id="ARBA00022475"/>
    </source>
</evidence>
<protein>
    <recommendedName>
        <fullName evidence="8">DoxX family protein</fullName>
    </recommendedName>
</protein>
<sequence>MKNFFLLGNPLNDRGSSLAILLLRVFIGVLMMTHGWQKIQNFEAFSQGFMDPIGLGAKLSLILVIAAEFFASIFVILGLLTRLSLLPLIFAMGVAFFIAHAADPFQQKELALIYFGVYIVLFLLGPGKYSLDQMLLDRFLKPKI</sequence>
<dbReference type="Pfam" id="PF07681">
    <property type="entry name" value="DoxX"/>
    <property type="match status" value="1"/>
</dbReference>